<gene>
    <name evidence="2" type="ORF">ET33_09130</name>
</gene>
<organism evidence="2 3">
    <name type="scientific">Paenibacillus tyrfis</name>
    <dbReference type="NCBI Taxonomy" id="1501230"/>
    <lineage>
        <taxon>Bacteria</taxon>
        <taxon>Bacillati</taxon>
        <taxon>Bacillota</taxon>
        <taxon>Bacilli</taxon>
        <taxon>Bacillales</taxon>
        <taxon>Paenibacillaceae</taxon>
        <taxon>Paenibacillus</taxon>
    </lineage>
</organism>
<keyword evidence="3" id="KW-1185">Reference proteome</keyword>
<accession>A0A081P161</accession>
<sequence length="80" mass="8893">MVAIAGILAVGAAIVWLEVPSLVRTKRKKELWVFSLLLALGLGLSIAKSLRLNIPNPLDWIAYLYKPVSDYVFEILKPSE</sequence>
<evidence type="ECO:0000313" key="2">
    <source>
        <dbReference type="EMBL" id="KEQ24434.1"/>
    </source>
</evidence>
<dbReference type="EMBL" id="JNVM01000016">
    <property type="protein sequence ID" value="KEQ24434.1"/>
    <property type="molecule type" value="Genomic_DNA"/>
</dbReference>
<keyword evidence="1" id="KW-0812">Transmembrane</keyword>
<dbReference type="Proteomes" id="UP000028123">
    <property type="component" value="Unassembled WGS sequence"/>
</dbReference>
<proteinExistence type="predicted"/>
<dbReference type="AlphaFoldDB" id="A0A081P161"/>
<name>A0A081P161_9BACL</name>
<protein>
    <submittedName>
        <fullName evidence="2">Uncharacterized protein</fullName>
    </submittedName>
</protein>
<reference evidence="2 3" key="1">
    <citation type="submission" date="2014-06" db="EMBL/GenBank/DDBJ databases">
        <title>Draft genome sequence of Paenibacillus sp. MSt1.</title>
        <authorList>
            <person name="Aw Y.K."/>
            <person name="Ong K.S."/>
            <person name="Gan H.M."/>
            <person name="Lee S.M."/>
        </authorList>
    </citation>
    <scope>NUCLEOTIDE SEQUENCE [LARGE SCALE GENOMIC DNA]</scope>
    <source>
        <strain evidence="2 3">MSt1</strain>
    </source>
</reference>
<dbReference type="RefSeq" id="WP_036685665.1">
    <property type="nucleotide sequence ID" value="NZ_FYEP01000009.1"/>
</dbReference>
<feature type="transmembrane region" description="Helical" evidence="1">
    <location>
        <begin position="31"/>
        <end position="50"/>
    </location>
</feature>
<keyword evidence="1" id="KW-1133">Transmembrane helix</keyword>
<comment type="caution">
    <text evidence="2">The sequence shown here is derived from an EMBL/GenBank/DDBJ whole genome shotgun (WGS) entry which is preliminary data.</text>
</comment>
<evidence type="ECO:0000256" key="1">
    <source>
        <dbReference type="SAM" id="Phobius"/>
    </source>
</evidence>
<evidence type="ECO:0000313" key="3">
    <source>
        <dbReference type="Proteomes" id="UP000028123"/>
    </source>
</evidence>
<dbReference type="eggNOG" id="ENOG50339SC">
    <property type="taxonomic scope" value="Bacteria"/>
</dbReference>
<keyword evidence="1" id="KW-0472">Membrane</keyword>
<dbReference type="OrthoDB" id="2440830at2"/>